<evidence type="ECO:0000256" key="1">
    <source>
        <dbReference type="SAM" id="Phobius"/>
    </source>
</evidence>
<proteinExistence type="predicted"/>
<feature type="transmembrane region" description="Helical" evidence="1">
    <location>
        <begin position="114"/>
        <end position="133"/>
    </location>
</feature>
<organism evidence="2 3">
    <name type="scientific">Pyxidicoccus parkwayensis</name>
    <dbReference type="NCBI Taxonomy" id="2813578"/>
    <lineage>
        <taxon>Bacteria</taxon>
        <taxon>Pseudomonadati</taxon>
        <taxon>Myxococcota</taxon>
        <taxon>Myxococcia</taxon>
        <taxon>Myxococcales</taxon>
        <taxon>Cystobacterineae</taxon>
        <taxon>Myxococcaceae</taxon>
        <taxon>Pyxidicoccus</taxon>
    </lineage>
</organism>
<accession>A0ABX7NJR8</accession>
<keyword evidence="1" id="KW-0812">Transmembrane</keyword>
<gene>
    <name evidence="2" type="ORF">JY651_27425</name>
</gene>
<reference evidence="2 3" key="1">
    <citation type="submission" date="2021-02" db="EMBL/GenBank/DDBJ databases">
        <title>De Novo genome assembly of isolated myxobacteria.</title>
        <authorList>
            <person name="Stevens D.C."/>
        </authorList>
    </citation>
    <scope>NUCLEOTIDE SEQUENCE [LARGE SCALE GENOMIC DNA]</scope>
    <source>
        <strain evidence="3">SCPEA02</strain>
    </source>
</reference>
<keyword evidence="1" id="KW-1133">Transmembrane helix</keyword>
<sequence length="236" mass="25826">MQARCEQCGEPLPGLAPGYVLLTCRQCRTTYHVRDDGRFRRVGSPEPSGAEAPHGAVSVAPPNFVLAQGDGTLRVGWMAPSFDALYMMLGILLAALLAAVRFMDVVATFEAFQWTLVGVALVLGLYPAIAAAYNMTWLEMQGHTLRISSKPLPMFGSVTVDVRTLHSVFVQGFTRKGGKGLIELKRFAVRVKTRDGQKLTLVGGFENEAEPTWLVGVLRRHLGLKDGPWDTEPSRN</sequence>
<feature type="transmembrane region" description="Helical" evidence="1">
    <location>
        <begin position="84"/>
        <end position="102"/>
    </location>
</feature>
<dbReference type="RefSeq" id="WP_206720667.1">
    <property type="nucleotide sequence ID" value="NZ_CP071090.1"/>
</dbReference>
<dbReference type="EMBL" id="CP071090">
    <property type="protein sequence ID" value="QSQ19079.1"/>
    <property type="molecule type" value="Genomic_DNA"/>
</dbReference>
<dbReference type="Proteomes" id="UP000662747">
    <property type="component" value="Chromosome"/>
</dbReference>
<keyword evidence="1" id="KW-0472">Membrane</keyword>
<protein>
    <recommendedName>
        <fullName evidence="4">DUF304 domain-containing protein</fullName>
    </recommendedName>
</protein>
<keyword evidence="3" id="KW-1185">Reference proteome</keyword>
<evidence type="ECO:0000313" key="2">
    <source>
        <dbReference type="EMBL" id="QSQ19079.1"/>
    </source>
</evidence>
<name>A0ABX7NJR8_9BACT</name>
<evidence type="ECO:0000313" key="3">
    <source>
        <dbReference type="Proteomes" id="UP000662747"/>
    </source>
</evidence>
<evidence type="ECO:0008006" key="4">
    <source>
        <dbReference type="Google" id="ProtNLM"/>
    </source>
</evidence>